<evidence type="ECO:0000256" key="2">
    <source>
        <dbReference type="SAM" id="SignalP"/>
    </source>
</evidence>
<evidence type="ECO:0000313" key="3">
    <source>
        <dbReference type="EMBL" id="CAK6980798.1"/>
    </source>
</evidence>
<organism evidence="3 4">
    <name type="scientific">Scomber scombrus</name>
    <name type="common">Atlantic mackerel</name>
    <name type="synonym">Scomber vernalis</name>
    <dbReference type="NCBI Taxonomy" id="13677"/>
    <lineage>
        <taxon>Eukaryota</taxon>
        <taxon>Metazoa</taxon>
        <taxon>Chordata</taxon>
        <taxon>Craniata</taxon>
        <taxon>Vertebrata</taxon>
        <taxon>Euteleostomi</taxon>
        <taxon>Actinopterygii</taxon>
        <taxon>Neopterygii</taxon>
        <taxon>Teleostei</taxon>
        <taxon>Neoteleostei</taxon>
        <taxon>Acanthomorphata</taxon>
        <taxon>Pelagiaria</taxon>
        <taxon>Scombriformes</taxon>
        <taxon>Scombridae</taxon>
        <taxon>Scomber</taxon>
    </lineage>
</organism>
<keyword evidence="1" id="KW-0812">Transmembrane</keyword>
<dbReference type="EMBL" id="CAWUFR010000736">
    <property type="protein sequence ID" value="CAK6980798.1"/>
    <property type="molecule type" value="Genomic_DNA"/>
</dbReference>
<evidence type="ECO:0000256" key="1">
    <source>
        <dbReference type="SAM" id="Phobius"/>
    </source>
</evidence>
<feature type="chain" id="PRO_5043864062" evidence="2">
    <location>
        <begin position="25"/>
        <end position="129"/>
    </location>
</feature>
<gene>
    <name evidence="3" type="ORF">FSCOSCO3_A031633</name>
</gene>
<keyword evidence="1" id="KW-1133">Transmembrane helix</keyword>
<name>A0AAV1Q9P4_SCOSC</name>
<keyword evidence="1" id="KW-0472">Membrane</keyword>
<reference evidence="3 4" key="1">
    <citation type="submission" date="2024-01" db="EMBL/GenBank/DDBJ databases">
        <authorList>
            <person name="Alioto T."/>
            <person name="Alioto T."/>
            <person name="Gomez Garrido J."/>
        </authorList>
    </citation>
    <scope>NUCLEOTIDE SEQUENCE [LARGE SCALE GENOMIC DNA]</scope>
</reference>
<dbReference type="AlphaFoldDB" id="A0AAV1Q9P4"/>
<keyword evidence="4" id="KW-1185">Reference proteome</keyword>
<feature type="transmembrane region" description="Helical" evidence="1">
    <location>
        <begin position="57"/>
        <end position="77"/>
    </location>
</feature>
<evidence type="ECO:0000313" key="4">
    <source>
        <dbReference type="Proteomes" id="UP001314229"/>
    </source>
</evidence>
<protein>
    <submittedName>
        <fullName evidence="3">Uncharacterized protein LOC121891781</fullName>
    </submittedName>
</protein>
<accession>A0AAV1Q9P4</accession>
<dbReference type="Proteomes" id="UP001314229">
    <property type="component" value="Unassembled WGS sequence"/>
</dbReference>
<sequence>MRPNHCFTIFRMSILVVLVCTLDAESNAASISIHTMPTADTDGKTGSTTTQDALWPFLYRVAGLVLFVIIVMTIFVASERGCKGVHCPRKSKNPPDPSTQLLPEEDPYYQNIFPIQIYENVNPHIYTNL</sequence>
<comment type="caution">
    <text evidence="3">The sequence shown here is derived from an EMBL/GenBank/DDBJ whole genome shotgun (WGS) entry which is preliminary data.</text>
</comment>
<proteinExistence type="predicted"/>
<keyword evidence="2" id="KW-0732">Signal</keyword>
<feature type="signal peptide" evidence="2">
    <location>
        <begin position="1"/>
        <end position="24"/>
    </location>
</feature>